<organism evidence="3 4">
    <name type="scientific">Paramarasmius palmivorus</name>
    <dbReference type="NCBI Taxonomy" id="297713"/>
    <lineage>
        <taxon>Eukaryota</taxon>
        <taxon>Fungi</taxon>
        <taxon>Dikarya</taxon>
        <taxon>Basidiomycota</taxon>
        <taxon>Agaricomycotina</taxon>
        <taxon>Agaricomycetes</taxon>
        <taxon>Agaricomycetidae</taxon>
        <taxon>Agaricales</taxon>
        <taxon>Marasmiineae</taxon>
        <taxon>Marasmiaceae</taxon>
        <taxon>Paramarasmius</taxon>
    </lineage>
</organism>
<feature type="compositionally biased region" description="Low complexity" evidence="1">
    <location>
        <begin position="690"/>
        <end position="701"/>
    </location>
</feature>
<dbReference type="AlphaFoldDB" id="A0AAW0DKN7"/>
<feature type="compositionally biased region" description="Basic and acidic residues" evidence="1">
    <location>
        <begin position="249"/>
        <end position="260"/>
    </location>
</feature>
<feature type="compositionally biased region" description="Polar residues" evidence="1">
    <location>
        <begin position="640"/>
        <end position="653"/>
    </location>
</feature>
<feature type="region of interest" description="Disordered" evidence="1">
    <location>
        <begin position="743"/>
        <end position="809"/>
    </location>
</feature>
<feature type="region of interest" description="Disordered" evidence="1">
    <location>
        <begin position="602"/>
        <end position="729"/>
    </location>
</feature>
<feature type="region of interest" description="Disordered" evidence="1">
    <location>
        <begin position="355"/>
        <end position="392"/>
    </location>
</feature>
<feature type="compositionally biased region" description="Low complexity" evidence="1">
    <location>
        <begin position="628"/>
        <end position="637"/>
    </location>
</feature>
<feature type="region of interest" description="Disordered" evidence="1">
    <location>
        <begin position="520"/>
        <end position="587"/>
    </location>
</feature>
<evidence type="ECO:0000313" key="3">
    <source>
        <dbReference type="EMBL" id="KAK7051654.1"/>
    </source>
</evidence>
<feature type="region of interest" description="Disordered" evidence="1">
    <location>
        <begin position="105"/>
        <end position="161"/>
    </location>
</feature>
<name>A0AAW0DKN7_9AGAR</name>
<feature type="compositionally biased region" description="Basic and acidic residues" evidence="1">
    <location>
        <begin position="611"/>
        <end position="624"/>
    </location>
</feature>
<feature type="compositionally biased region" description="Basic and acidic residues" evidence="1">
    <location>
        <begin position="197"/>
        <end position="211"/>
    </location>
</feature>
<feature type="compositionally biased region" description="Acidic residues" evidence="1">
    <location>
        <begin position="784"/>
        <end position="796"/>
    </location>
</feature>
<keyword evidence="2" id="KW-0472">Membrane</keyword>
<feature type="compositionally biased region" description="Polar residues" evidence="1">
    <location>
        <begin position="119"/>
        <end position="140"/>
    </location>
</feature>
<dbReference type="EMBL" id="JAYKXP010000012">
    <property type="protein sequence ID" value="KAK7051654.1"/>
    <property type="molecule type" value="Genomic_DNA"/>
</dbReference>
<keyword evidence="4" id="KW-1185">Reference proteome</keyword>
<feature type="transmembrane region" description="Helical" evidence="2">
    <location>
        <begin position="59"/>
        <end position="78"/>
    </location>
</feature>
<reference evidence="3 4" key="1">
    <citation type="submission" date="2024-01" db="EMBL/GenBank/DDBJ databases">
        <title>A draft genome for a cacao thread blight-causing isolate of Paramarasmius palmivorus.</title>
        <authorList>
            <person name="Baruah I.K."/>
            <person name="Bukari Y."/>
            <person name="Amoako-Attah I."/>
            <person name="Meinhardt L.W."/>
            <person name="Bailey B.A."/>
            <person name="Cohen S.P."/>
        </authorList>
    </citation>
    <scope>NUCLEOTIDE SEQUENCE [LARGE SCALE GENOMIC DNA]</scope>
    <source>
        <strain evidence="3 4">GH-12</strain>
    </source>
</reference>
<feature type="compositionally biased region" description="Basic residues" evidence="1">
    <location>
        <begin position="141"/>
        <end position="150"/>
    </location>
</feature>
<keyword evidence="2" id="KW-0812">Transmembrane</keyword>
<dbReference type="Proteomes" id="UP001383192">
    <property type="component" value="Unassembled WGS sequence"/>
</dbReference>
<evidence type="ECO:0000313" key="4">
    <source>
        <dbReference type="Proteomes" id="UP001383192"/>
    </source>
</evidence>
<evidence type="ECO:0000256" key="2">
    <source>
        <dbReference type="SAM" id="Phobius"/>
    </source>
</evidence>
<feature type="compositionally biased region" description="Polar residues" evidence="1">
    <location>
        <begin position="311"/>
        <end position="322"/>
    </location>
</feature>
<feature type="compositionally biased region" description="Low complexity" evidence="1">
    <location>
        <begin position="537"/>
        <end position="555"/>
    </location>
</feature>
<gene>
    <name evidence="3" type="ORF">VNI00_004633</name>
</gene>
<feature type="region of interest" description="Disordered" evidence="1">
    <location>
        <begin position="196"/>
        <end position="264"/>
    </location>
</feature>
<feature type="compositionally biased region" description="Low complexity" evidence="1">
    <location>
        <begin position="404"/>
        <end position="422"/>
    </location>
</feature>
<sequence length="809" mass="85087">MTFTALNDASRLPLYTNIVYMMFVPLFLSSLLGFVAAAPAQEVQRRATDGTDGTVDSKIWIPILVIALLIFGISTVLCTKKKWLHRLSGVGSAAAAAGAGASTLSTGGGGAGMRELTADQLTGGNGSSNTLANTENNANGRTRRTRRPRRTPSQMSTTSLPAYMKEPGEQELVIFRGPADMEDVPIPAVIATVDIPRGGEDGDSEHSHREQYAAMPDSPHDMPLLQNDEPIDPASREALPQGQRALARRSVDTIPRHSDSDGSSLMRIDTTVTLDEPSDPRGSAPAYFEVVDPSQAPGSTMPVVATSPTNNDMITTTSTDPSNNNVQQAGNTNNSTVSSRRSTFRLANIFGGRSGTTRASIITPPGIPLTQTSSPSPENASAPGHGRSDSAGVLSLTSTLSRSISPISSNYNRSRSRLSTYNHRPSASTSSLLSLVNPLSRKKSSPNMADANNLTSPSLISLNSISAPLPHTLVKTEFTYPKTGPTPEQLKLISSRESMMRFGVPYGEEAVRWARSRTDLVDDGVPPPEFDAAIRPGSSGEASSSANAVAGSSDSTPESSTEQTSASNAPPEIRIDVPSMPPTPQIAGAVPASLLVALSPVGEVASPDSITKSDAEEDKDKVEDDVQQQDVQVDVAAPTSPASQPQLQSTSAEPASVPIPASPPTTSPVVASAPPPATAPAPVPIQVKHTPAPLAKTAAPPSSFRGPPVASDAPITPNTPNYARAESRASSFRSFATARESLNEFGERRPAAGATSTFGYDSHTMRSETPAESLYYSDAYGSESEVDSGDETETEIDDRRMTLRAPVQR</sequence>
<feature type="compositionally biased region" description="Low complexity" evidence="1">
    <location>
        <begin position="323"/>
        <end position="340"/>
    </location>
</feature>
<comment type="caution">
    <text evidence="3">The sequence shown here is derived from an EMBL/GenBank/DDBJ whole genome shotgun (WGS) entry which is preliminary data.</text>
</comment>
<proteinExistence type="predicted"/>
<feature type="compositionally biased region" description="Pro residues" evidence="1">
    <location>
        <begin position="673"/>
        <end position="683"/>
    </location>
</feature>
<protein>
    <submittedName>
        <fullName evidence="3">Uncharacterized protein</fullName>
    </submittedName>
</protein>
<accession>A0AAW0DKN7</accession>
<feature type="region of interest" description="Disordered" evidence="1">
    <location>
        <begin position="404"/>
        <end position="452"/>
    </location>
</feature>
<feature type="compositionally biased region" description="Polar residues" evidence="1">
    <location>
        <begin position="423"/>
        <end position="434"/>
    </location>
</feature>
<feature type="region of interest" description="Disordered" evidence="1">
    <location>
        <begin position="311"/>
        <end position="340"/>
    </location>
</feature>
<feature type="transmembrane region" description="Helical" evidence="2">
    <location>
        <begin position="12"/>
        <end position="39"/>
    </location>
</feature>
<evidence type="ECO:0000256" key="1">
    <source>
        <dbReference type="SAM" id="MobiDB-lite"/>
    </source>
</evidence>
<keyword evidence="2" id="KW-1133">Transmembrane helix</keyword>
<feature type="compositionally biased region" description="Polar residues" evidence="1">
    <location>
        <begin position="369"/>
        <end position="379"/>
    </location>
</feature>
<feature type="compositionally biased region" description="Polar residues" evidence="1">
    <location>
        <begin position="556"/>
        <end position="568"/>
    </location>
</feature>